<accession>J1JXH6</accession>
<dbReference type="PATRIC" id="fig|1094558.3.peg.2009"/>
<dbReference type="eggNOG" id="COG0715">
    <property type="taxonomic scope" value="Bacteria"/>
</dbReference>
<dbReference type="RefSeq" id="WP_008040564.1">
    <property type="nucleotide sequence ID" value="NZ_JH725147.1"/>
</dbReference>
<gene>
    <name evidence="2" type="ORF">ME5_01876</name>
</gene>
<dbReference type="HOGENOM" id="CLU_028871_6_2_5"/>
<dbReference type="SUPFAM" id="SSF53850">
    <property type="entry name" value="Periplasmic binding protein-like II"/>
    <property type="match status" value="1"/>
</dbReference>
<evidence type="ECO:0000313" key="2">
    <source>
        <dbReference type="EMBL" id="EJF89325.1"/>
    </source>
</evidence>
<dbReference type="PANTHER" id="PTHR31528:SF3">
    <property type="entry name" value="THIAMINE BIOSYNTHESIS PROTEIN HI_0357-RELATED"/>
    <property type="match status" value="1"/>
</dbReference>
<dbReference type="Proteomes" id="UP000008952">
    <property type="component" value="Unassembled WGS sequence"/>
</dbReference>
<sequence length="312" mass="35085">MFKKGFIILFATIFGTNVSWSDEKLSVILDWYLNPDHASLIVAQQIGSFKKHGLDVEMISPSDPNIGSRLVAAKQADIAISYQQQLYMFVEEDLPLIRIGTLIETPLNTVMALPQSGIRSPADLKGKKIGFSNGGVEEALLETIFENQNLTLNDVELINVNFNLVSALLSQQVDAVIGGFRNVEGNEMRQQGIEPIIMKVEDYGVPPYDELVFIIHKDNINEEKYKKFLLALSEGAAYLKAHPQQTWVEFARKHSELNNDLNESIWLETAPLFSDHPIILNKNKYISYGTFLYEAGVIKADYPIESYATQLN</sequence>
<keyword evidence="3" id="KW-1185">Reference proteome</keyword>
<dbReference type="InterPro" id="IPR015168">
    <property type="entry name" value="SsuA/THI5"/>
</dbReference>
<evidence type="ECO:0000259" key="1">
    <source>
        <dbReference type="Pfam" id="PF09084"/>
    </source>
</evidence>
<dbReference type="GO" id="GO:0009228">
    <property type="term" value="P:thiamine biosynthetic process"/>
    <property type="evidence" value="ECO:0007669"/>
    <property type="project" value="InterPro"/>
</dbReference>
<dbReference type="InterPro" id="IPR027939">
    <property type="entry name" value="NMT1/THI5"/>
</dbReference>
<dbReference type="Pfam" id="PF09084">
    <property type="entry name" value="NMT1"/>
    <property type="match status" value="1"/>
</dbReference>
<proteinExistence type="predicted"/>
<dbReference type="STRING" id="1094558.ME5_01876"/>
<evidence type="ECO:0000313" key="3">
    <source>
        <dbReference type="Proteomes" id="UP000008952"/>
    </source>
</evidence>
<reference evidence="2 3" key="1">
    <citation type="submission" date="2012-03" db="EMBL/GenBank/DDBJ databases">
        <title>The Genome Sequence of Bartonella tamiae Th239.</title>
        <authorList>
            <consortium name="The Broad Institute Genome Sequencing Platform"/>
            <consortium name="The Broad Institute Genome Sequencing Center for Infectious Disease"/>
            <person name="Feldgarden M."/>
            <person name="Kirby J."/>
            <person name="Kosoy M."/>
            <person name="Birtles R."/>
            <person name="Probert W.S."/>
            <person name="Chiaraviglio L."/>
            <person name="Young S.K."/>
            <person name="Zeng Q."/>
            <person name="Gargeya S."/>
            <person name="Fitzgerald M."/>
            <person name="Haas B."/>
            <person name="Abouelleil A."/>
            <person name="Alvarado L."/>
            <person name="Arachchi H.M."/>
            <person name="Berlin A."/>
            <person name="Chapman S.B."/>
            <person name="Gearin G."/>
            <person name="Goldberg J."/>
            <person name="Griggs A."/>
            <person name="Gujja S."/>
            <person name="Hansen M."/>
            <person name="Heiman D."/>
            <person name="Howarth C."/>
            <person name="Larimer J."/>
            <person name="Lui A."/>
            <person name="MacDonald P.J.P."/>
            <person name="McCowen C."/>
            <person name="Montmayeur A."/>
            <person name="Murphy C."/>
            <person name="Neiman D."/>
            <person name="Pearson M."/>
            <person name="Priest M."/>
            <person name="Roberts A."/>
            <person name="Saif S."/>
            <person name="Shea T."/>
            <person name="Sisk P."/>
            <person name="Stolte C."/>
            <person name="Sykes S."/>
            <person name="Wortman J."/>
            <person name="Nusbaum C."/>
            <person name="Birren B."/>
        </authorList>
    </citation>
    <scope>NUCLEOTIDE SEQUENCE [LARGE SCALE GENOMIC DNA]</scope>
    <source>
        <strain evidence="2 3">Th239</strain>
    </source>
</reference>
<organism evidence="2 3">
    <name type="scientific">Bartonella tamiae Th239</name>
    <dbReference type="NCBI Taxonomy" id="1094558"/>
    <lineage>
        <taxon>Bacteria</taxon>
        <taxon>Pseudomonadati</taxon>
        <taxon>Pseudomonadota</taxon>
        <taxon>Alphaproteobacteria</taxon>
        <taxon>Hyphomicrobiales</taxon>
        <taxon>Bartonellaceae</taxon>
        <taxon>Bartonella</taxon>
    </lineage>
</organism>
<dbReference type="PANTHER" id="PTHR31528">
    <property type="entry name" value="4-AMINO-5-HYDROXYMETHYL-2-METHYLPYRIMIDINE PHOSPHATE SYNTHASE THI11-RELATED"/>
    <property type="match status" value="1"/>
</dbReference>
<dbReference type="AlphaFoldDB" id="J1JXH6"/>
<protein>
    <recommendedName>
        <fullName evidence="1">SsuA/THI5-like domain-containing protein</fullName>
    </recommendedName>
</protein>
<name>J1JXH6_9HYPH</name>
<comment type="caution">
    <text evidence="2">The sequence shown here is derived from an EMBL/GenBank/DDBJ whole genome shotgun (WGS) entry which is preliminary data.</text>
</comment>
<dbReference type="EMBL" id="AIMB01000008">
    <property type="protein sequence ID" value="EJF89325.1"/>
    <property type="molecule type" value="Genomic_DNA"/>
</dbReference>
<feature type="domain" description="SsuA/THI5-like" evidence="1">
    <location>
        <begin position="34"/>
        <end position="245"/>
    </location>
</feature>
<dbReference type="Gene3D" id="3.40.190.10">
    <property type="entry name" value="Periplasmic binding protein-like II"/>
    <property type="match status" value="2"/>
</dbReference>
<dbReference type="OrthoDB" id="5348911at2"/>